<evidence type="ECO:0000313" key="2">
    <source>
        <dbReference type="Proteomes" id="UP000053825"/>
    </source>
</evidence>
<name>A0A0L7RCG2_9HYME</name>
<protein>
    <submittedName>
        <fullName evidence="1">Uncharacterized protein</fullName>
    </submittedName>
</protein>
<dbReference type="AlphaFoldDB" id="A0A0L7RCG2"/>
<evidence type="ECO:0000313" key="1">
    <source>
        <dbReference type="EMBL" id="KOC68490.1"/>
    </source>
</evidence>
<reference evidence="1 2" key="1">
    <citation type="submission" date="2015-07" db="EMBL/GenBank/DDBJ databases">
        <title>The genome of Habropoda laboriosa.</title>
        <authorList>
            <person name="Pan H."/>
            <person name="Kapheim K."/>
        </authorList>
    </citation>
    <scope>NUCLEOTIDE SEQUENCE [LARGE SCALE GENOMIC DNA]</scope>
    <source>
        <strain evidence="1">0110345459</strain>
    </source>
</reference>
<sequence>MCTMNVATLNDLAKDVWEISKGMVVRVSTITDMYATVAGVDNKNVQIIDGEAYLIPKTALTVADSSTGDMYPRR</sequence>
<organism evidence="1 2">
    <name type="scientific">Habropoda laboriosa</name>
    <dbReference type="NCBI Taxonomy" id="597456"/>
    <lineage>
        <taxon>Eukaryota</taxon>
        <taxon>Metazoa</taxon>
        <taxon>Ecdysozoa</taxon>
        <taxon>Arthropoda</taxon>
        <taxon>Hexapoda</taxon>
        <taxon>Insecta</taxon>
        <taxon>Pterygota</taxon>
        <taxon>Neoptera</taxon>
        <taxon>Endopterygota</taxon>
        <taxon>Hymenoptera</taxon>
        <taxon>Apocrita</taxon>
        <taxon>Aculeata</taxon>
        <taxon>Apoidea</taxon>
        <taxon>Anthophila</taxon>
        <taxon>Apidae</taxon>
        <taxon>Habropoda</taxon>
    </lineage>
</organism>
<proteinExistence type="predicted"/>
<accession>A0A0L7RCG2</accession>
<keyword evidence="2" id="KW-1185">Reference proteome</keyword>
<dbReference type="Proteomes" id="UP000053825">
    <property type="component" value="Unassembled WGS sequence"/>
</dbReference>
<gene>
    <name evidence="1" type="ORF">WH47_10730</name>
</gene>
<dbReference type="EMBL" id="KQ414616">
    <property type="protein sequence ID" value="KOC68490.1"/>
    <property type="molecule type" value="Genomic_DNA"/>
</dbReference>